<evidence type="ECO:0000313" key="3">
    <source>
        <dbReference type="Proteomes" id="UP001286456"/>
    </source>
</evidence>
<gene>
    <name evidence="2" type="ORF">B0T19DRAFT_407172</name>
</gene>
<evidence type="ECO:0000256" key="1">
    <source>
        <dbReference type="SAM" id="MobiDB-lite"/>
    </source>
</evidence>
<proteinExistence type="predicted"/>
<dbReference type="Proteomes" id="UP001286456">
    <property type="component" value="Unassembled WGS sequence"/>
</dbReference>
<dbReference type="EMBL" id="JAUEPO010000001">
    <property type="protein sequence ID" value="KAK3335689.1"/>
    <property type="molecule type" value="Genomic_DNA"/>
</dbReference>
<organism evidence="2 3">
    <name type="scientific">Cercophora scortea</name>
    <dbReference type="NCBI Taxonomy" id="314031"/>
    <lineage>
        <taxon>Eukaryota</taxon>
        <taxon>Fungi</taxon>
        <taxon>Dikarya</taxon>
        <taxon>Ascomycota</taxon>
        <taxon>Pezizomycotina</taxon>
        <taxon>Sordariomycetes</taxon>
        <taxon>Sordariomycetidae</taxon>
        <taxon>Sordariales</taxon>
        <taxon>Lasiosphaeriaceae</taxon>
        <taxon>Cercophora</taxon>
    </lineage>
</organism>
<name>A0AAE0MLQ9_9PEZI</name>
<sequence>MNLPFEKCVCLSVCLSVWAPPPTLESPRSSTRPMRQMSGMHPHAPNPESDNQHGVGVSDPFLPGPCRCIEFQVRAGRHSKPVARICVTDFFSTSLSCPSPPCFAS</sequence>
<keyword evidence="3" id="KW-1185">Reference proteome</keyword>
<reference evidence="2" key="1">
    <citation type="journal article" date="2023" name="Mol. Phylogenet. Evol.">
        <title>Genome-scale phylogeny and comparative genomics of the fungal order Sordariales.</title>
        <authorList>
            <person name="Hensen N."/>
            <person name="Bonometti L."/>
            <person name="Westerberg I."/>
            <person name="Brannstrom I.O."/>
            <person name="Guillou S."/>
            <person name="Cros-Aarteil S."/>
            <person name="Calhoun S."/>
            <person name="Haridas S."/>
            <person name="Kuo A."/>
            <person name="Mondo S."/>
            <person name="Pangilinan J."/>
            <person name="Riley R."/>
            <person name="LaButti K."/>
            <person name="Andreopoulos B."/>
            <person name="Lipzen A."/>
            <person name="Chen C."/>
            <person name="Yan M."/>
            <person name="Daum C."/>
            <person name="Ng V."/>
            <person name="Clum A."/>
            <person name="Steindorff A."/>
            <person name="Ohm R.A."/>
            <person name="Martin F."/>
            <person name="Silar P."/>
            <person name="Natvig D.O."/>
            <person name="Lalanne C."/>
            <person name="Gautier V."/>
            <person name="Ament-Velasquez S.L."/>
            <person name="Kruys A."/>
            <person name="Hutchinson M.I."/>
            <person name="Powell A.J."/>
            <person name="Barry K."/>
            <person name="Miller A.N."/>
            <person name="Grigoriev I.V."/>
            <person name="Debuchy R."/>
            <person name="Gladieux P."/>
            <person name="Hiltunen Thoren M."/>
            <person name="Johannesson H."/>
        </authorList>
    </citation>
    <scope>NUCLEOTIDE SEQUENCE</scope>
    <source>
        <strain evidence="2">SMH4131-1</strain>
    </source>
</reference>
<feature type="region of interest" description="Disordered" evidence="1">
    <location>
        <begin position="19"/>
        <end position="56"/>
    </location>
</feature>
<reference evidence="2" key="2">
    <citation type="submission" date="2023-06" db="EMBL/GenBank/DDBJ databases">
        <authorList>
            <consortium name="Lawrence Berkeley National Laboratory"/>
            <person name="Haridas S."/>
            <person name="Hensen N."/>
            <person name="Bonometti L."/>
            <person name="Westerberg I."/>
            <person name="Brannstrom I.O."/>
            <person name="Guillou S."/>
            <person name="Cros-Aarteil S."/>
            <person name="Calhoun S."/>
            <person name="Kuo A."/>
            <person name="Mondo S."/>
            <person name="Pangilinan J."/>
            <person name="Riley R."/>
            <person name="Labutti K."/>
            <person name="Andreopoulos B."/>
            <person name="Lipzen A."/>
            <person name="Chen C."/>
            <person name="Yanf M."/>
            <person name="Daum C."/>
            <person name="Ng V."/>
            <person name="Clum A."/>
            <person name="Steindorff A."/>
            <person name="Ohm R."/>
            <person name="Martin F."/>
            <person name="Silar P."/>
            <person name="Natvig D."/>
            <person name="Lalanne C."/>
            <person name="Gautier V."/>
            <person name="Ament-Velasquez S.L."/>
            <person name="Kruys A."/>
            <person name="Hutchinson M.I."/>
            <person name="Powell A.J."/>
            <person name="Barry K."/>
            <person name="Miller A.N."/>
            <person name="Grigoriev I.V."/>
            <person name="Debuchy R."/>
            <person name="Gladieux P."/>
            <person name="Thoren M.H."/>
            <person name="Johannesson H."/>
        </authorList>
    </citation>
    <scope>NUCLEOTIDE SEQUENCE</scope>
    <source>
        <strain evidence="2">SMH4131-1</strain>
    </source>
</reference>
<comment type="caution">
    <text evidence="2">The sequence shown here is derived from an EMBL/GenBank/DDBJ whole genome shotgun (WGS) entry which is preliminary data.</text>
</comment>
<accession>A0AAE0MLQ9</accession>
<evidence type="ECO:0000313" key="2">
    <source>
        <dbReference type="EMBL" id="KAK3335689.1"/>
    </source>
</evidence>
<protein>
    <submittedName>
        <fullName evidence="2">Uncharacterized protein</fullName>
    </submittedName>
</protein>
<dbReference type="AlphaFoldDB" id="A0AAE0MLQ9"/>